<protein>
    <submittedName>
        <fullName evidence="1">Uncharacterized protein</fullName>
    </submittedName>
</protein>
<accession>A0A5B7I3Y1</accession>
<evidence type="ECO:0000313" key="2">
    <source>
        <dbReference type="Proteomes" id="UP000324222"/>
    </source>
</evidence>
<reference evidence="1 2" key="1">
    <citation type="submission" date="2019-05" db="EMBL/GenBank/DDBJ databases">
        <title>Another draft genome of Portunus trituberculatus and its Hox gene families provides insights of decapod evolution.</title>
        <authorList>
            <person name="Jeong J.-H."/>
            <person name="Song I."/>
            <person name="Kim S."/>
            <person name="Choi T."/>
            <person name="Kim D."/>
            <person name="Ryu S."/>
            <person name="Kim W."/>
        </authorList>
    </citation>
    <scope>NUCLEOTIDE SEQUENCE [LARGE SCALE GENOMIC DNA]</scope>
    <source>
        <tissue evidence="1">Muscle</tissue>
    </source>
</reference>
<organism evidence="1 2">
    <name type="scientific">Portunus trituberculatus</name>
    <name type="common">Swimming crab</name>
    <name type="synonym">Neptunus trituberculatus</name>
    <dbReference type="NCBI Taxonomy" id="210409"/>
    <lineage>
        <taxon>Eukaryota</taxon>
        <taxon>Metazoa</taxon>
        <taxon>Ecdysozoa</taxon>
        <taxon>Arthropoda</taxon>
        <taxon>Crustacea</taxon>
        <taxon>Multicrustacea</taxon>
        <taxon>Malacostraca</taxon>
        <taxon>Eumalacostraca</taxon>
        <taxon>Eucarida</taxon>
        <taxon>Decapoda</taxon>
        <taxon>Pleocyemata</taxon>
        <taxon>Brachyura</taxon>
        <taxon>Eubrachyura</taxon>
        <taxon>Portunoidea</taxon>
        <taxon>Portunidae</taxon>
        <taxon>Portuninae</taxon>
        <taxon>Portunus</taxon>
    </lineage>
</organism>
<name>A0A5B7I3Y1_PORTR</name>
<sequence>MLTAFQRTEEQEGLRYNEQKTDIMKLSRDKKMAITYQDKSKLDQ</sequence>
<comment type="caution">
    <text evidence="1">The sequence shown here is derived from an EMBL/GenBank/DDBJ whole genome shotgun (WGS) entry which is preliminary data.</text>
</comment>
<dbReference type="AlphaFoldDB" id="A0A5B7I3Y1"/>
<gene>
    <name evidence="1" type="ORF">E2C01_071090</name>
</gene>
<dbReference type="EMBL" id="VSRR010043913">
    <property type="protein sequence ID" value="MPC76666.1"/>
    <property type="molecule type" value="Genomic_DNA"/>
</dbReference>
<proteinExistence type="predicted"/>
<dbReference type="Proteomes" id="UP000324222">
    <property type="component" value="Unassembled WGS sequence"/>
</dbReference>
<keyword evidence="2" id="KW-1185">Reference proteome</keyword>
<evidence type="ECO:0000313" key="1">
    <source>
        <dbReference type="EMBL" id="MPC76666.1"/>
    </source>
</evidence>